<dbReference type="OrthoDB" id="9796612at2"/>
<dbReference type="GO" id="GO:0110001">
    <property type="term" value="C:toxin-antitoxin complex"/>
    <property type="evidence" value="ECO:0007669"/>
    <property type="project" value="InterPro"/>
</dbReference>
<evidence type="ECO:0000313" key="5">
    <source>
        <dbReference type="EMBL" id="OIJ13468.1"/>
    </source>
</evidence>
<keyword evidence="3" id="KW-0378">Hydrolase</keyword>
<reference evidence="5 7" key="1">
    <citation type="submission" date="2016-10" db="EMBL/GenBank/DDBJ databases">
        <title>Draft genome sequences of four alkaliphilic bacteria belonging to the Anaerobacillus genus.</title>
        <authorList>
            <person name="Bassil N.M."/>
            <person name="Lloyd J.R."/>
        </authorList>
    </citation>
    <scope>NUCLEOTIDE SEQUENCE [LARGE SCALE GENOMIC DNA]</scope>
    <source>
        <strain evidence="5 7">NB2006</strain>
    </source>
</reference>
<dbReference type="Proteomes" id="UP000180175">
    <property type="component" value="Chromosome"/>
</dbReference>
<comment type="similarity">
    <text evidence="4">Belongs to the HepT RNase toxin family.</text>
</comment>
<dbReference type="InterPro" id="IPR052379">
    <property type="entry name" value="Type_VII_TA_RNase"/>
</dbReference>
<protein>
    <submittedName>
        <fullName evidence="6">DUF86 domain-containing protein</fullName>
    </submittedName>
</protein>
<reference evidence="6" key="4">
    <citation type="submission" date="2020-10" db="EMBL/GenBank/DDBJ databases">
        <authorList>
            <person name="Bassil N.M."/>
            <person name="Lloyd J.R."/>
        </authorList>
    </citation>
    <scope>NUCLEOTIDE SEQUENCE</scope>
    <source>
        <strain evidence="6">NB2006</strain>
    </source>
</reference>
<organism evidence="5 7">
    <name type="scientific">Anaerobacillus isosaccharinicus</name>
    <dbReference type="NCBI Taxonomy" id="1532552"/>
    <lineage>
        <taxon>Bacteria</taxon>
        <taxon>Bacillati</taxon>
        <taxon>Bacillota</taxon>
        <taxon>Bacilli</taxon>
        <taxon>Bacillales</taxon>
        <taxon>Bacillaceae</taxon>
        <taxon>Anaerobacillus</taxon>
    </lineage>
</organism>
<dbReference type="InterPro" id="IPR008201">
    <property type="entry name" value="HepT-like"/>
</dbReference>
<dbReference type="GO" id="GO:0016787">
    <property type="term" value="F:hydrolase activity"/>
    <property type="evidence" value="ECO:0007669"/>
    <property type="project" value="UniProtKB-KW"/>
</dbReference>
<evidence type="ECO:0000313" key="7">
    <source>
        <dbReference type="Proteomes" id="UP000180175"/>
    </source>
</evidence>
<dbReference type="RefSeq" id="WP_071317613.1">
    <property type="nucleotide sequence ID" value="NZ_CP063356.2"/>
</dbReference>
<reference evidence="6 7" key="3">
    <citation type="journal article" date="2019" name="Int. J. Syst. Evol. Microbiol.">
        <title>Anaerobacillus isosaccharinicus sp. nov., an alkaliphilic bacterium which degrades isosaccharinic acid.</title>
        <authorList>
            <person name="Bassil N.M."/>
            <person name="Lloyd J.R."/>
        </authorList>
    </citation>
    <scope>NUCLEOTIDE SEQUENCE [LARGE SCALE GENOMIC DNA]</scope>
    <source>
        <strain evidence="6 7">NB2006</strain>
    </source>
</reference>
<dbReference type="KEGG" id="aia:AWH56_022825"/>
<name>A0A1S2LLR5_9BACI</name>
<dbReference type="Pfam" id="PF01934">
    <property type="entry name" value="HepT-like"/>
    <property type="match status" value="1"/>
</dbReference>
<dbReference type="AlphaFoldDB" id="A0A1S2LLR5"/>
<sequence>MRQDVILNKVSIIERCLKRVFEVYDNNPVNLKDFTKQDSMIFNIQRACEASIDLAMHIVAEKKLGIPQNSREAFELMKENSIITEETTSIMKSMVGFRNIAVHDYQTINLNILQKVIETHLDDFLDYTSQVLKNL</sequence>
<keyword evidence="1" id="KW-1277">Toxin-antitoxin system</keyword>
<evidence type="ECO:0000256" key="2">
    <source>
        <dbReference type="ARBA" id="ARBA00022722"/>
    </source>
</evidence>
<dbReference type="GO" id="GO:0004540">
    <property type="term" value="F:RNA nuclease activity"/>
    <property type="evidence" value="ECO:0007669"/>
    <property type="project" value="InterPro"/>
</dbReference>
<dbReference type="PANTHER" id="PTHR33397:SF3">
    <property type="entry name" value="MRNA NUCLEASE HEPT"/>
    <property type="match status" value="1"/>
</dbReference>
<dbReference type="InterPro" id="IPR037038">
    <property type="entry name" value="HepT-like_sf"/>
</dbReference>
<dbReference type="PANTHER" id="PTHR33397">
    <property type="entry name" value="UPF0331 PROTEIN YUTE"/>
    <property type="match status" value="1"/>
</dbReference>
<dbReference type="Gene3D" id="1.20.120.580">
    <property type="entry name" value="bsu32300-like"/>
    <property type="match status" value="1"/>
</dbReference>
<accession>A0A1S2LLR5</accession>
<evidence type="ECO:0000256" key="3">
    <source>
        <dbReference type="ARBA" id="ARBA00022801"/>
    </source>
</evidence>
<gene>
    <name evidence="6" type="ORF">AWH56_022825</name>
    <name evidence="5" type="ORF">AWH56_13525</name>
</gene>
<keyword evidence="7" id="KW-1185">Reference proteome</keyword>
<evidence type="ECO:0000256" key="4">
    <source>
        <dbReference type="ARBA" id="ARBA00024207"/>
    </source>
</evidence>
<dbReference type="NCBIfam" id="NF047751">
    <property type="entry name" value="HepT_toxin"/>
    <property type="match status" value="1"/>
</dbReference>
<evidence type="ECO:0000256" key="1">
    <source>
        <dbReference type="ARBA" id="ARBA00022649"/>
    </source>
</evidence>
<dbReference type="EMBL" id="LQXD01000123">
    <property type="protein sequence ID" value="OIJ13468.1"/>
    <property type="molecule type" value="Genomic_DNA"/>
</dbReference>
<evidence type="ECO:0000313" key="6">
    <source>
        <dbReference type="EMBL" id="QOY35486.1"/>
    </source>
</evidence>
<reference evidence="6 7" key="2">
    <citation type="journal article" date="2017" name="Genome Announc.">
        <title>Draft Genome Sequences of Four Alkaliphilic Bacteria Belonging to the Anaerobacillus Genus.</title>
        <authorList>
            <person name="Bassil N.M."/>
            <person name="Lloyd J.R."/>
        </authorList>
    </citation>
    <scope>NUCLEOTIDE SEQUENCE [LARGE SCALE GENOMIC DNA]</scope>
    <source>
        <strain evidence="6 7">NB2006</strain>
    </source>
</reference>
<proteinExistence type="inferred from homology"/>
<keyword evidence="2" id="KW-0540">Nuclease</keyword>
<dbReference type="EMBL" id="CP063356">
    <property type="protein sequence ID" value="QOY35486.1"/>
    <property type="molecule type" value="Genomic_DNA"/>
</dbReference>
<dbReference type="SUPFAM" id="SSF81593">
    <property type="entry name" value="Nucleotidyltransferase substrate binding subunit/domain"/>
    <property type="match status" value="1"/>
</dbReference>